<evidence type="ECO:0000313" key="2">
    <source>
        <dbReference type="Proteomes" id="UP001189619"/>
    </source>
</evidence>
<name>A0AA48M9V1_9BACL</name>
<dbReference type="Proteomes" id="UP001189619">
    <property type="component" value="Chromosome"/>
</dbReference>
<accession>A0AA48M9V1</accession>
<organism evidence="1 2">
    <name type="scientific">Brevibacillus aydinogluensis</name>
    <dbReference type="NCBI Taxonomy" id="927786"/>
    <lineage>
        <taxon>Bacteria</taxon>
        <taxon>Bacillati</taxon>
        <taxon>Bacillota</taxon>
        <taxon>Bacilli</taxon>
        <taxon>Bacillales</taxon>
        <taxon>Paenibacillaceae</taxon>
        <taxon>Brevibacillus</taxon>
    </lineage>
</organism>
<sequence length="103" mass="11474">MKVYPLSFEETFIQPVLDNGVSKVVKFSFPKGKVLQKHKTTSDILVFVLLGKIRFVAHEEVELAQASMISLDKQVEHAIEALEDSVVVLVLTPSPEAHSVFKP</sequence>
<keyword evidence="2" id="KW-1185">Reference proteome</keyword>
<proteinExistence type="predicted"/>
<dbReference type="EMBL" id="OY569118">
    <property type="protein sequence ID" value="CAJ1002257.1"/>
    <property type="molecule type" value="Genomic_DNA"/>
</dbReference>
<dbReference type="SUPFAM" id="SSF51182">
    <property type="entry name" value="RmlC-like cupins"/>
    <property type="match status" value="1"/>
</dbReference>
<gene>
    <name evidence="1" type="ORF">BSPP4475_08020</name>
</gene>
<dbReference type="InterPro" id="IPR011051">
    <property type="entry name" value="RmlC_Cupin_sf"/>
</dbReference>
<dbReference type="InterPro" id="IPR014710">
    <property type="entry name" value="RmlC-like_jellyroll"/>
</dbReference>
<dbReference type="KEGG" id="bayd:BSPP4475_08020"/>
<dbReference type="RefSeq" id="WP_230077084.1">
    <property type="nucleotide sequence ID" value="NZ_JAUSVZ010000019.1"/>
</dbReference>
<evidence type="ECO:0000313" key="1">
    <source>
        <dbReference type="EMBL" id="CAJ1002257.1"/>
    </source>
</evidence>
<dbReference type="Gene3D" id="2.60.120.10">
    <property type="entry name" value="Jelly Rolls"/>
    <property type="match status" value="1"/>
</dbReference>
<dbReference type="AlphaFoldDB" id="A0AA48M9V1"/>
<reference evidence="1" key="1">
    <citation type="submission" date="2023-07" db="EMBL/GenBank/DDBJ databases">
        <authorList>
            <person name="Ivanov I."/>
            <person name="Teneva D."/>
            <person name="Stoikov I."/>
        </authorList>
    </citation>
    <scope>NUCLEOTIDE SEQUENCE</scope>
    <source>
        <strain evidence="1">4475</strain>
    </source>
</reference>
<protein>
    <submittedName>
        <fullName evidence="1">Cupin domain-containing protein</fullName>
    </submittedName>
</protein>